<proteinExistence type="predicted"/>
<dbReference type="RefSeq" id="WP_184918794.1">
    <property type="nucleotide sequence ID" value="NZ_JACHMO010000001.1"/>
</dbReference>
<dbReference type="Pfam" id="PF00144">
    <property type="entry name" value="Beta-lactamase"/>
    <property type="match status" value="1"/>
</dbReference>
<dbReference type="EMBL" id="JACHMO010000001">
    <property type="protein sequence ID" value="MBB5802215.1"/>
    <property type="molecule type" value="Genomic_DNA"/>
</dbReference>
<dbReference type="InterPro" id="IPR001466">
    <property type="entry name" value="Beta-lactam-related"/>
</dbReference>
<gene>
    <name evidence="2" type="ORF">F4560_001983</name>
</gene>
<reference evidence="2 3" key="1">
    <citation type="submission" date="2020-08" db="EMBL/GenBank/DDBJ databases">
        <title>Sequencing the genomes of 1000 actinobacteria strains.</title>
        <authorList>
            <person name="Klenk H.-P."/>
        </authorList>
    </citation>
    <scope>NUCLEOTIDE SEQUENCE [LARGE SCALE GENOMIC DNA]</scope>
    <source>
        <strain evidence="2 3">DSM 45486</strain>
    </source>
</reference>
<dbReference type="GO" id="GO:0009002">
    <property type="term" value="F:serine-type D-Ala-D-Ala carboxypeptidase activity"/>
    <property type="evidence" value="ECO:0007669"/>
    <property type="project" value="UniProtKB-EC"/>
</dbReference>
<keyword evidence="2" id="KW-0378">Hydrolase</keyword>
<keyword evidence="3" id="KW-1185">Reference proteome</keyword>
<keyword evidence="2" id="KW-0121">Carboxypeptidase</keyword>
<organism evidence="2 3">
    <name type="scientific">Saccharothrix ecbatanensis</name>
    <dbReference type="NCBI Taxonomy" id="1105145"/>
    <lineage>
        <taxon>Bacteria</taxon>
        <taxon>Bacillati</taxon>
        <taxon>Actinomycetota</taxon>
        <taxon>Actinomycetes</taxon>
        <taxon>Pseudonocardiales</taxon>
        <taxon>Pseudonocardiaceae</taxon>
        <taxon>Saccharothrix</taxon>
    </lineage>
</organism>
<protein>
    <submittedName>
        <fullName evidence="2">D-alanyl-D-alanine carboxypeptidase</fullName>
        <ecNumber evidence="2">3.4.16.4</ecNumber>
    </submittedName>
</protein>
<accession>A0A7W9HHC2</accession>
<sequence length="366" mass="39599">MPLKNSSTATTAPYEPGASHEAALRGACEKVVQLGASGVQFRVAKNGHEFTVTSGVAKIGEDTPVPTDGRFRIACITKTFVAVVIVQLVSEGKVDLDAPVERYLPGLIPTGDRMTVRHLMQHTSGLFNHADSFQRPGERFMRDRYKQYEARELIAVAAERPLNFEPGTKFEYSNTNYIVIGELIKAVTGRSYADEIRDRILTPLDLKDTFLPGSDPTIPGPHAHGYMKIQGKTEDVTLMNPSEACSAGEMISTTADLDRFLLALIRHELLTEEQFAVLTEPLPEGLTLDLPMAEAYGLGIMRTATSTGLELWGHGGGIPGYATFIGATIDGETRVVASVTLDIDPDSFVGDFEAAVEDAITVAVTV</sequence>
<dbReference type="InterPro" id="IPR012338">
    <property type="entry name" value="Beta-lactam/transpept-like"/>
</dbReference>
<dbReference type="Proteomes" id="UP000552097">
    <property type="component" value="Unassembled WGS sequence"/>
</dbReference>
<evidence type="ECO:0000313" key="2">
    <source>
        <dbReference type="EMBL" id="MBB5802215.1"/>
    </source>
</evidence>
<dbReference type="EC" id="3.4.16.4" evidence="2"/>
<dbReference type="InterPro" id="IPR050491">
    <property type="entry name" value="AmpC-like"/>
</dbReference>
<evidence type="ECO:0000259" key="1">
    <source>
        <dbReference type="Pfam" id="PF00144"/>
    </source>
</evidence>
<dbReference type="AlphaFoldDB" id="A0A7W9HHC2"/>
<dbReference type="PANTHER" id="PTHR46825">
    <property type="entry name" value="D-ALANYL-D-ALANINE-CARBOXYPEPTIDASE/ENDOPEPTIDASE AMPH"/>
    <property type="match status" value="1"/>
</dbReference>
<dbReference type="SUPFAM" id="SSF56601">
    <property type="entry name" value="beta-lactamase/transpeptidase-like"/>
    <property type="match status" value="1"/>
</dbReference>
<evidence type="ECO:0000313" key="3">
    <source>
        <dbReference type="Proteomes" id="UP000552097"/>
    </source>
</evidence>
<dbReference type="Gene3D" id="3.40.710.10">
    <property type="entry name" value="DD-peptidase/beta-lactamase superfamily"/>
    <property type="match status" value="1"/>
</dbReference>
<feature type="domain" description="Beta-lactamase-related" evidence="1">
    <location>
        <begin position="33"/>
        <end position="353"/>
    </location>
</feature>
<dbReference type="PANTHER" id="PTHR46825:SF7">
    <property type="entry name" value="D-ALANYL-D-ALANINE CARBOXYPEPTIDASE"/>
    <property type="match status" value="1"/>
</dbReference>
<comment type="caution">
    <text evidence="2">The sequence shown here is derived from an EMBL/GenBank/DDBJ whole genome shotgun (WGS) entry which is preliminary data.</text>
</comment>
<keyword evidence="2" id="KW-0645">Protease</keyword>
<name>A0A7W9HHC2_9PSEU</name>